<dbReference type="AlphaFoldDB" id="A0A0B6Z173"/>
<proteinExistence type="predicted"/>
<feature type="non-terminal residue" evidence="1">
    <location>
        <position position="1"/>
    </location>
</feature>
<accession>A0A0B6Z173</accession>
<sequence>RTFSQTSLNRHQNGTVKEELNIVDKSENIATYISESVVSIQPVLLSVSAPVTEFFPHTQSLGSVTQSNQLFDGSIHLNSINMENTDILSTYLQPSSAMSYDSVIYSS</sequence>
<dbReference type="EMBL" id="HACG01014816">
    <property type="protein sequence ID" value="CEK61681.1"/>
    <property type="molecule type" value="Transcribed_RNA"/>
</dbReference>
<name>A0A0B6Z173_9EUPU</name>
<gene>
    <name evidence="1" type="primary">ORF42930</name>
</gene>
<evidence type="ECO:0000313" key="1">
    <source>
        <dbReference type="EMBL" id="CEK61681.1"/>
    </source>
</evidence>
<protein>
    <submittedName>
        <fullName evidence="1">Uncharacterized protein</fullName>
    </submittedName>
</protein>
<organism evidence="1">
    <name type="scientific">Arion vulgaris</name>
    <dbReference type="NCBI Taxonomy" id="1028688"/>
    <lineage>
        <taxon>Eukaryota</taxon>
        <taxon>Metazoa</taxon>
        <taxon>Spiralia</taxon>
        <taxon>Lophotrochozoa</taxon>
        <taxon>Mollusca</taxon>
        <taxon>Gastropoda</taxon>
        <taxon>Heterobranchia</taxon>
        <taxon>Euthyneura</taxon>
        <taxon>Panpulmonata</taxon>
        <taxon>Eupulmonata</taxon>
        <taxon>Stylommatophora</taxon>
        <taxon>Helicina</taxon>
        <taxon>Arionoidea</taxon>
        <taxon>Arionidae</taxon>
        <taxon>Arion</taxon>
    </lineage>
</organism>
<reference evidence="1" key="1">
    <citation type="submission" date="2014-12" db="EMBL/GenBank/DDBJ databases">
        <title>Insight into the proteome of Arion vulgaris.</title>
        <authorList>
            <person name="Aradska J."/>
            <person name="Bulat T."/>
            <person name="Smidak R."/>
            <person name="Sarate P."/>
            <person name="Gangsoo J."/>
            <person name="Sialana F."/>
            <person name="Bilban M."/>
            <person name="Lubec G."/>
        </authorList>
    </citation>
    <scope>NUCLEOTIDE SEQUENCE</scope>
    <source>
        <tissue evidence="1">Skin</tissue>
    </source>
</reference>
<feature type="non-terminal residue" evidence="1">
    <location>
        <position position="107"/>
    </location>
</feature>